<comment type="caution">
    <text evidence="1">The sequence shown here is derived from an EMBL/GenBank/DDBJ whole genome shotgun (WGS) entry which is preliminary data.</text>
</comment>
<organism evidence="1 2">
    <name type="scientific">Siphonobacter curvatus</name>
    <dbReference type="NCBI Taxonomy" id="2094562"/>
    <lineage>
        <taxon>Bacteria</taxon>
        <taxon>Pseudomonadati</taxon>
        <taxon>Bacteroidota</taxon>
        <taxon>Cytophagia</taxon>
        <taxon>Cytophagales</taxon>
        <taxon>Cytophagaceae</taxon>
        <taxon>Siphonobacter</taxon>
    </lineage>
</organism>
<evidence type="ECO:0000313" key="1">
    <source>
        <dbReference type="EMBL" id="PQA58989.1"/>
    </source>
</evidence>
<evidence type="ECO:0008006" key="3">
    <source>
        <dbReference type="Google" id="ProtNLM"/>
    </source>
</evidence>
<proteinExistence type="predicted"/>
<protein>
    <recommendedName>
        <fullName evidence="3">DUF2846 domain-containing protein</fullName>
    </recommendedName>
</protein>
<dbReference type="Proteomes" id="UP000239590">
    <property type="component" value="Unassembled WGS sequence"/>
</dbReference>
<dbReference type="OrthoDB" id="956802at2"/>
<sequence length="143" mass="16350">MDETLHPLSWLSGLVWGKSEEESSVEDAVVYLYRVGEKKAFFRRFKVWINGKYIGKLDSWGSMALKLEPGTVRIETALSGLTLVPRLRQEVTLDVLPGCEYYIEGNHRSGILRGSLSLSEVTEPTFRKYADQLKNIGWRKLKN</sequence>
<keyword evidence="2" id="KW-1185">Reference proteome</keyword>
<dbReference type="AlphaFoldDB" id="A0A2S7IMV7"/>
<reference evidence="2" key="1">
    <citation type="submission" date="2018-02" db="EMBL/GenBank/DDBJ databases">
        <title>Genome sequencing of Solimonas sp. HR-BB.</title>
        <authorList>
            <person name="Lee Y."/>
            <person name="Jeon C.O."/>
        </authorList>
    </citation>
    <scope>NUCLEOTIDE SEQUENCE [LARGE SCALE GENOMIC DNA]</scope>
    <source>
        <strain evidence="2">HR-U</strain>
    </source>
</reference>
<gene>
    <name evidence="1" type="ORF">C5O19_04840</name>
</gene>
<dbReference type="EMBL" id="PTRA01000001">
    <property type="protein sequence ID" value="PQA58989.1"/>
    <property type="molecule type" value="Genomic_DNA"/>
</dbReference>
<name>A0A2S7IMV7_9BACT</name>
<dbReference type="RefSeq" id="WP_104710153.1">
    <property type="nucleotide sequence ID" value="NZ_PTRA01000001.1"/>
</dbReference>
<evidence type="ECO:0000313" key="2">
    <source>
        <dbReference type="Proteomes" id="UP000239590"/>
    </source>
</evidence>
<accession>A0A2S7IMV7</accession>